<dbReference type="Proteomes" id="UP000191144">
    <property type="component" value="Chromosome F"/>
</dbReference>
<gene>
    <name evidence="1" type="ORF">LAME_0F00892G</name>
</gene>
<name>A0A1G4JPI7_9SACH</name>
<dbReference type="EMBL" id="LT598477">
    <property type="protein sequence ID" value="SCU92651.1"/>
    <property type="molecule type" value="Genomic_DNA"/>
</dbReference>
<proteinExistence type="predicted"/>
<evidence type="ECO:0000313" key="1">
    <source>
        <dbReference type="EMBL" id="SCU92651.1"/>
    </source>
</evidence>
<dbReference type="OrthoDB" id="4034014at2759"/>
<dbReference type="AlphaFoldDB" id="A0A1G4JPI7"/>
<accession>A0A1G4JPI7</accession>
<sequence length="373" mass="41398">MSVKKKNTHILGDRTWSVVNFDRNAMCQRNDPVSIETVSEEGLCDDVLSTTSSDESDAPVGALNNLNEVQATGFGFDTLVEQNEPSVNLANTLSQAADLKIPSNSTHSCVRERAARTLSQLNSWQIVLLTSSTTFLITCALQSVLKSPSAVPLDETATAPYFTNHGATYRNVDFVLPAGNPHERAGKFIVDFENCVAYPVVPEVSFWESAKFNVGQMAKAFRSHIKELDKSSLQKAKDRVHSRTDAMWSTINTSLKSWSSNLKEASVNMKIRNKAMMTQSRDQLTKCMRNAEKAFQVQYSNHLAPLRDKVFSHVLEMKSALGNIGPLTSRFNSALPGAASGVGRFRERTGSILYDKWDNTMEMLRFERSGIDQ</sequence>
<organism evidence="1 2">
    <name type="scientific">Lachancea meyersii CBS 8951</name>
    <dbReference type="NCBI Taxonomy" id="1266667"/>
    <lineage>
        <taxon>Eukaryota</taxon>
        <taxon>Fungi</taxon>
        <taxon>Dikarya</taxon>
        <taxon>Ascomycota</taxon>
        <taxon>Saccharomycotina</taxon>
        <taxon>Saccharomycetes</taxon>
        <taxon>Saccharomycetales</taxon>
        <taxon>Saccharomycetaceae</taxon>
        <taxon>Lachancea</taxon>
    </lineage>
</organism>
<reference evidence="2" key="1">
    <citation type="submission" date="2016-03" db="EMBL/GenBank/DDBJ databases">
        <authorList>
            <person name="Devillers Hugo."/>
        </authorList>
    </citation>
    <scope>NUCLEOTIDE SEQUENCE [LARGE SCALE GENOMIC DNA]</scope>
</reference>
<protein>
    <submittedName>
        <fullName evidence="1">LAME_0F00892g1_1</fullName>
    </submittedName>
</protein>
<keyword evidence="2" id="KW-1185">Reference proteome</keyword>
<evidence type="ECO:0000313" key="2">
    <source>
        <dbReference type="Proteomes" id="UP000191144"/>
    </source>
</evidence>